<dbReference type="EMBL" id="JAAOAQ010000801">
    <property type="protein sequence ID" value="KAF5534245.1"/>
    <property type="molecule type" value="Genomic_DNA"/>
</dbReference>
<feature type="signal peptide" evidence="2">
    <location>
        <begin position="1"/>
        <end position="21"/>
    </location>
</feature>
<proteinExistence type="predicted"/>
<evidence type="ECO:0000256" key="2">
    <source>
        <dbReference type="SAM" id="SignalP"/>
    </source>
</evidence>
<reference evidence="3 4" key="1">
    <citation type="submission" date="2020-05" db="EMBL/GenBank/DDBJ databases">
        <title>Identification and distribution of gene clusters putatively required for synthesis of sphingolipid metabolism inhibitors in phylogenetically diverse species of the filamentous fungus Fusarium.</title>
        <authorList>
            <person name="Kim H.-S."/>
            <person name="Busman M."/>
            <person name="Brown D.W."/>
            <person name="Divon H."/>
            <person name="Uhlig S."/>
            <person name="Proctor R.H."/>
        </authorList>
    </citation>
    <scope>NUCLEOTIDE SEQUENCE [LARGE SCALE GENOMIC DNA]</scope>
    <source>
        <strain evidence="3 4">NRRL 13617</strain>
    </source>
</reference>
<protein>
    <submittedName>
        <fullName evidence="3">Uncharacterized protein</fullName>
    </submittedName>
</protein>
<comment type="caution">
    <text evidence="3">The sequence shown here is derived from an EMBL/GenBank/DDBJ whole genome shotgun (WGS) entry which is preliminary data.</text>
</comment>
<dbReference type="OrthoDB" id="5102538at2759"/>
<feature type="non-terminal residue" evidence="3">
    <location>
        <position position="184"/>
    </location>
</feature>
<gene>
    <name evidence="3" type="ORF">FPHYL_13467</name>
</gene>
<name>A0A8H5IE87_9HYPO</name>
<evidence type="ECO:0000313" key="4">
    <source>
        <dbReference type="Proteomes" id="UP000582016"/>
    </source>
</evidence>
<evidence type="ECO:0000313" key="3">
    <source>
        <dbReference type="EMBL" id="KAF5534245.1"/>
    </source>
</evidence>
<feature type="region of interest" description="Disordered" evidence="1">
    <location>
        <begin position="146"/>
        <end position="165"/>
    </location>
</feature>
<keyword evidence="2" id="KW-0732">Signal</keyword>
<sequence length="184" mass="20368">MITNLSPLVALCILLLPQILATQVQTTIQCPSLAPNQHVSRIQCEKYDGSVVEVNDHEPFFCKLSYIAIRSESSEGSTDQQQEHPIAENGKCELLLLQFSDDGHVKQSCCGDAGEGLVGRYSLKGEFQQPDLGKMEQPLEFQGEVPESVQYSQADGSAASEGHKGHKVEMYEYRYLSEDEEGLE</sequence>
<accession>A0A8H5IE87</accession>
<organism evidence="3 4">
    <name type="scientific">Fusarium phyllophilum</name>
    <dbReference type="NCBI Taxonomy" id="47803"/>
    <lineage>
        <taxon>Eukaryota</taxon>
        <taxon>Fungi</taxon>
        <taxon>Dikarya</taxon>
        <taxon>Ascomycota</taxon>
        <taxon>Pezizomycotina</taxon>
        <taxon>Sordariomycetes</taxon>
        <taxon>Hypocreomycetidae</taxon>
        <taxon>Hypocreales</taxon>
        <taxon>Nectriaceae</taxon>
        <taxon>Fusarium</taxon>
        <taxon>Fusarium fujikuroi species complex</taxon>
    </lineage>
</organism>
<dbReference type="Proteomes" id="UP000582016">
    <property type="component" value="Unassembled WGS sequence"/>
</dbReference>
<evidence type="ECO:0000256" key="1">
    <source>
        <dbReference type="SAM" id="MobiDB-lite"/>
    </source>
</evidence>
<keyword evidence="4" id="KW-1185">Reference proteome</keyword>
<feature type="chain" id="PRO_5034477378" evidence="2">
    <location>
        <begin position="22"/>
        <end position="184"/>
    </location>
</feature>
<dbReference type="AlphaFoldDB" id="A0A8H5IE87"/>